<evidence type="ECO:0000313" key="3">
    <source>
        <dbReference type="Proteomes" id="UP001201449"/>
    </source>
</evidence>
<evidence type="ECO:0000256" key="1">
    <source>
        <dbReference type="SAM" id="Phobius"/>
    </source>
</evidence>
<dbReference type="EMBL" id="JAKEVZ010000005">
    <property type="protein sequence ID" value="MCF1751013.1"/>
    <property type="molecule type" value="Genomic_DNA"/>
</dbReference>
<feature type="transmembrane region" description="Helical" evidence="1">
    <location>
        <begin position="81"/>
        <end position="104"/>
    </location>
</feature>
<name>A0ABS9BVT1_9BACT</name>
<dbReference type="Proteomes" id="UP001201449">
    <property type="component" value="Unassembled WGS sequence"/>
</dbReference>
<keyword evidence="1" id="KW-1133">Transmembrane helix</keyword>
<proteinExistence type="predicted"/>
<reference evidence="2 3" key="1">
    <citation type="submission" date="2022-01" db="EMBL/GenBank/DDBJ databases">
        <title>Mariniradius saccharolyticus sp. nov., isolated from sediment of a river.</title>
        <authorList>
            <person name="Liu H."/>
        </authorList>
    </citation>
    <scope>NUCLEOTIDE SEQUENCE [LARGE SCALE GENOMIC DNA]</scope>
    <source>
        <strain evidence="2 3">RY-2</strain>
    </source>
</reference>
<keyword evidence="3" id="KW-1185">Reference proteome</keyword>
<gene>
    <name evidence="2" type="ORF">L0U89_08015</name>
</gene>
<feature type="transmembrane region" description="Helical" evidence="1">
    <location>
        <begin position="5"/>
        <end position="29"/>
    </location>
</feature>
<comment type="caution">
    <text evidence="2">The sequence shown here is derived from an EMBL/GenBank/DDBJ whole genome shotgun (WGS) entry which is preliminary data.</text>
</comment>
<accession>A0ABS9BVT1</accession>
<protein>
    <submittedName>
        <fullName evidence="2">Uncharacterized protein</fullName>
    </submittedName>
</protein>
<organism evidence="2 3">
    <name type="scientific">Mariniradius sediminis</name>
    <dbReference type="NCBI Taxonomy" id="2909237"/>
    <lineage>
        <taxon>Bacteria</taxon>
        <taxon>Pseudomonadati</taxon>
        <taxon>Bacteroidota</taxon>
        <taxon>Cytophagia</taxon>
        <taxon>Cytophagales</taxon>
        <taxon>Cyclobacteriaceae</taxon>
        <taxon>Mariniradius</taxon>
    </lineage>
</organism>
<keyword evidence="1" id="KW-0812">Transmembrane</keyword>
<feature type="transmembrane region" description="Helical" evidence="1">
    <location>
        <begin position="49"/>
        <end position="69"/>
    </location>
</feature>
<sequence length="108" mass="12341">MKTALLVTTILYLVSFLYTAYLLSITLFVHFANKNLGHQDEYFGDVTNTIYLVLTLGFGLFAGIGWYAYRHPNLHAVFKWLVFIPLGLVLAYLIFAIFILIFGAGRWN</sequence>
<evidence type="ECO:0000313" key="2">
    <source>
        <dbReference type="EMBL" id="MCF1751013.1"/>
    </source>
</evidence>
<keyword evidence="1" id="KW-0472">Membrane</keyword>
<dbReference type="RefSeq" id="WP_234861059.1">
    <property type="nucleotide sequence ID" value="NZ_JAKEVZ010000005.1"/>
</dbReference>